<dbReference type="EMBL" id="LJDB01000094">
    <property type="protein sequence ID" value="ONI38197.1"/>
    <property type="molecule type" value="Genomic_DNA"/>
</dbReference>
<keyword evidence="2" id="KW-1185">Reference proteome</keyword>
<accession>A0ACC8X8E2</accession>
<comment type="caution">
    <text evidence="1">The sequence shown here is derived from an EMBL/GenBank/DDBJ whole genome shotgun (WGS) entry which is preliminary data.</text>
</comment>
<evidence type="ECO:0000313" key="2">
    <source>
        <dbReference type="Proteomes" id="UP000188605"/>
    </source>
</evidence>
<gene>
    <name evidence="1" type="ORF">AN396_11290</name>
</gene>
<proteinExistence type="predicted"/>
<protein>
    <submittedName>
        <fullName evidence="1">Uncharacterized protein</fullName>
    </submittedName>
</protein>
<organism evidence="1 2">
    <name type="scientific">Candidatus Epulonipiscium fishelsonii</name>
    <dbReference type="NCBI Taxonomy" id="77094"/>
    <lineage>
        <taxon>Bacteria</taxon>
        <taxon>Bacillati</taxon>
        <taxon>Bacillota</taxon>
        <taxon>Clostridia</taxon>
        <taxon>Lachnospirales</taxon>
        <taxon>Lachnospiraceae</taxon>
        <taxon>Candidatus Epulonipiscium</taxon>
    </lineage>
</organism>
<evidence type="ECO:0000313" key="1">
    <source>
        <dbReference type="EMBL" id="ONI38197.1"/>
    </source>
</evidence>
<dbReference type="Proteomes" id="UP000188605">
    <property type="component" value="Unassembled WGS sequence"/>
</dbReference>
<sequence length="756" mass="82908">MIIDKIKDLLTTKLISRRSFLKSSVVSGVALLGLTGCASEEEEITTVEVITEEPVLKEEAPAQTVTPREKGAISRQTCPRNCPDTCSIISEVKDGRITYITGDPTNPLTAGGLCAKMNHYLSWVYHADRVLYPMKRVGAKGEGKFEQITWDEALETIATKTKESVDKYGPETVLKYYYSGTIGFVQNYGLPHAFFNKLGASDILATVCATTGAAAIPYTYGINRSINPEEFATTKLYVSWAVNEATTSAHSVKYIKQCKENGGKVVVINPMRTGIVHYADMFIQIKPGTDAALALGVINYIIENNLQDQDYIDAYTFGFEELKATASEYPLERVAEITGVPAEQIIEFAKMYAETKPSVIKIGTGMQRNTNGGTIIRAVTLLPAVVGTVGAAPNSGFFYSSGGYWAANEKAINGHELLENPNRRLINMNQLGMALTGQMDTTKELPITTLMVFNSNPMAVTQHVKLVREGLAREDLFTVVSDIFKTDTADYADILLPATTFFECEDITQNYLGHYLRHNTPAIKPLGECKSNSDTFNALAKRIGYTEPLFDMTESEAVKICLASDTFMAQGITYDGIKEKGWVKLDIKTPFADKKFPTPSGKIEFYSEKLKNAGFHPVAEYVPPAESKDGSPELYAKYPLSLITPHAKNSLNSQMHNVPQIQELTEGPLVYIHTDDAAERGISDGDSVNLTNDRGSIKLVAKVTSTITKKGTIISLSCPWPKLSEDGKSINEITSDKVTDMSQGSTYHTNLAEVTK</sequence>
<name>A0ACC8X8E2_9FIRM</name>
<reference evidence="1" key="1">
    <citation type="submission" date="2016-08" db="EMBL/GenBank/DDBJ databases">
        <authorList>
            <person name="Ngugi D.K."/>
            <person name="Miyake S."/>
            <person name="Stingl U."/>
        </authorList>
    </citation>
    <scope>NUCLEOTIDE SEQUENCE</scope>
    <source>
        <strain evidence="1">SCG-B11WGA-EpuloA1</strain>
    </source>
</reference>